<organism evidence="2 3">
    <name type="scientific">Xylaria grammica</name>
    <dbReference type="NCBI Taxonomy" id="363999"/>
    <lineage>
        <taxon>Eukaryota</taxon>
        <taxon>Fungi</taxon>
        <taxon>Dikarya</taxon>
        <taxon>Ascomycota</taxon>
        <taxon>Pezizomycotina</taxon>
        <taxon>Sordariomycetes</taxon>
        <taxon>Xylariomycetidae</taxon>
        <taxon>Xylariales</taxon>
        <taxon>Xylariaceae</taxon>
        <taxon>Xylaria</taxon>
    </lineage>
</organism>
<dbReference type="AlphaFoldDB" id="A0A439DKM7"/>
<dbReference type="SUPFAM" id="SSF46565">
    <property type="entry name" value="Chaperone J-domain"/>
    <property type="match status" value="1"/>
</dbReference>
<evidence type="ECO:0000313" key="2">
    <source>
        <dbReference type="EMBL" id="RWA14968.1"/>
    </source>
</evidence>
<keyword evidence="3" id="KW-1185">Reference proteome</keyword>
<protein>
    <recommendedName>
        <fullName evidence="4">J domain-containing protein</fullName>
    </recommendedName>
</protein>
<feature type="compositionally biased region" description="Basic and acidic residues" evidence="1">
    <location>
        <begin position="130"/>
        <end position="147"/>
    </location>
</feature>
<feature type="region of interest" description="Disordered" evidence="1">
    <location>
        <begin position="70"/>
        <end position="197"/>
    </location>
</feature>
<name>A0A439DKM7_9PEZI</name>
<accession>A0A439DKM7</accession>
<comment type="caution">
    <text evidence="2">The sequence shown here is derived from an EMBL/GenBank/DDBJ whole genome shotgun (WGS) entry which is preliminary data.</text>
</comment>
<evidence type="ECO:0000313" key="3">
    <source>
        <dbReference type="Proteomes" id="UP000286045"/>
    </source>
</evidence>
<sequence length="203" mass="22780">MPQFDVNRDYYYDLGLNCRAMAEEIKKKGRELDAEYTKVLQVIAEARKVLEDPGVRAEYDDARRQQHAFGRAPHAKQNAWDHVSPSTFNPTTATLSPLGDYSGTYVLRPRPLTPEKVPSTPGGTSPFVDWSKRADDKTKKVGERFRPNPDGSQVGEASPVLSQDSSQSRDSEASLWGPLPSHHSQESGIFHMDDIPRPRILFD</sequence>
<reference evidence="2 3" key="1">
    <citation type="submission" date="2018-12" db="EMBL/GenBank/DDBJ databases">
        <title>Draft genome sequence of Xylaria grammica IHI A82.</title>
        <authorList>
            <person name="Buettner E."/>
            <person name="Kellner H."/>
        </authorList>
    </citation>
    <scope>NUCLEOTIDE SEQUENCE [LARGE SCALE GENOMIC DNA]</scope>
    <source>
        <strain evidence="2 3">IHI A82</strain>
    </source>
</reference>
<dbReference type="Proteomes" id="UP000286045">
    <property type="component" value="Unassembled WGS sequence"/>
</dbReference>
<dbReference type="InterPro" id="IPR036869">
    <property type="entry name" value="J_dom_sf"/>
</dbReference>
<gene>
    <name evidence="2" type="ORF">EKO27_g150</name>
</gene>
<proteinExistence type="predicted"/>
<evidence type="ECO:0008006" key="4">
    <source>
        <dbReference type="Google" id="ProtNLM"/>
    </source>
</evidence>
<feature type="compositionally biased region" description="Polar residues" evidence="1">
    <location>
        <begin position="84"/>
        <end position="95"/>
    </location>
</feature>
<dbReference type="EMBL" id="RYZI01000002">
    <property type="protein sequence ID" value="RWA14968.1"/>
    <property type="molecule type" value="Genomic_DNA"/>
</dbReference>
<evidence type="ECO:0000256" key="1">
    <source>
        <dbReference type="SAM" id="MobiDB-lite"/>
    </source>
</evidence>